<gene>
    <name evidence="1" type="ORF">glysoja_045962</name>
</gene>
<feature type="non-terminal residue" evidence="1">
    <location>
        <position position="1"/>
    </location>
</feature>
<name>A0A0B2P2Q2_GLYSO</name>
<reference evidence="1" key="1">
    <citation type="submission" date="2014-07" db="EMBL/GenBank/DDBJ databases">
        <title>Identification of a novel salt tolerance gene in wild soybean by whole-genome sequencing.</title>
        <authorList>
            <person name="Lam H.-M."/>
            <person name="Qi X."/>
            <person name="Li M.-W."/>
            <person name="Liu X."/>
            <person name="Xie M."/>
            <person name="Ni M."/>
            <person name="Xu X."/>
        </authorList>
    </citation>
    <scope>NUCLEOTIDE SEQUENCE [LARGE SCALE GENOMIC DNA]</scope>
    <source>
        <tissue evidence="1">Root</tissue>
    </source>
</reference>
<evidence type="ECO:0000313" key="1">
    <source>
        <dbReference type="EMBL" id="KHN01967.1"/>
    </source>
</evidence>
<dbReference type="AlphaFoldDB" id="A0A0B2P2Q2"/>
<sequence>FCFLFLFTTVSCFFFRHHSSCNLFSSLFLKKNGSHHFQLDTHKTIPNSRL</sequence>
<dbReference type="EMBL" id="KN670624">
    <property type="protein sequence ID" value="KHN01967.1"/>
    <property type="molecule type" value="Genomic_DNA"/>
</dbReference>
<proteinExistence type="predicted"/>
<protein>
    <submittedName>
        <fullName evidence="1">Uncharacterized protein</fullName>
    </submittedName>
</protein>
<dbReference type="Proteomes" id="UP000053555">
    <property type="component" value="Unassembled WGS sequence"/>
</dbReference>
<organism evidence="1">
    <name type="scientific">Glycine soja</name>
    <name type="common">Wild soybean</name>
    <dbReference type="NCBI Taxonomy" id="3848"/>
    <lineage>
        <taxon>Eukaryota</taxon>
        <taxon>Viridiplantae</taxon>
        <taxon>Streptophyta</taxon>
        <taxon>Embryophyta</taxon>
        <taxon>Tracheophyta</taxon>
        <taxon>Spermatophyta</taxon>
        <taxon>Magnoliopsida</taxon>
        <taxon>eudicotyledons</taxon>
        <taxon>Gunneridae</taxon>
        <taxon>Pentapetalae</taxon>
        <taxon>rosids</taxon>
        <taxon>fabids</taxon>
        <taxon>Fabales</taxon>
        <taxon>Fabaceae</taxon>
        <taxon>Papilionoideae</taxon>
        <taxon>50 kb inversion clade</taxon>
        <taxon>NPAAA clade</taxon>
        <taxon>indigoferoid/millettioid clade</taxon>
        <taxon>Phaseoleae</taxon>
        <taxon>Glycine</taxon>
        <taxon>Glycine subgen. Soja</taxon>
    </lineage>
</organism>
<accession>A0A0B2P2Q2</accession>